<proteinExistence type="inferred from homology"/>
<comment type="catalytic activity">
    <reaction evidence="12">
        <text>1-(9Z-octadecenoyl)-sn-glycero-3-phosphocholine + reduced [NADPH--hemoprotein reductase] + O2 = 1-[8-hydroxy-(9Z)-octadecenoyl]-sn-glycero-3-phosphocholine + oxidized [NADPH--hemoprotein reductase] + H2O + H(+)</text>
        <dbReference type="Rhea" id="RHEA:50328"/>
        <dbReference type="Rhea" id="RHEA-COMP:11964"/>
        <dbReference type="Rhea" id="RHEA-COMP:11965"/>
        <dbReference type="ChEBI" id="CHEBI:15377"/>
        <dbReference type="ChEBI" id="CHEBI:15378"/>
        <dbReference type="ChEBI" id="CHEBI:15379"/>
        <dbReference type="ChEBI" id="CHEBI:28610"/>
        <dbReference type="ChEBI" id="CHEBI:57618"/>
        <dbReference type="ChEBI" id="CHEBI:58210"/>
        <dbReference type="ChEBI" id="CHEBI:132285"/>
    </reaction>
    <physiologicalReaction direction="left-to-right" evidence="12">
        <dbReference type="Rhea" id="RHEA:50329"/>
    </physiologicalReaction>
</comment>
<evidence type="ECO:0000256" key="2">
    <source>
        <dbReference type="ARBA" id="ARBA00010617"/>
    </source>
</evidence>
<organism evidence="20 21">
    <name type="scientific">Otolemur garnettii</name>
    <name type="common">Small-eared galago</name>
    <name type="synonym">Garnett's greater bushbaby</name>
    <dbReference type="NCBI Taxonomy" id="30611"/>
    <lineage>
        <taxon>Eukaryota</taxon>
        <taxon>Metazoa</taxon>
        <taxon>Chordata</taxon>
        <taxon>Craniata</taxon>
        <taxon>Vertebrata</taxon>
        <taxon>Euteleostomi</taxon>
        <taxon>Mammalia</taxon>
        <taxon>Eutheria</taxon>
        <taxon>Euarchontoglires</taxon>
        <taxon>Primates</taxon>
        <taxon>Strepsirrhini</taxon>
        <taxon>Lorisiformes</taxon>
        <taxon>Galagidae</taxon>
        <taxon>Otolemur</taxon>
    </lineage>
</organism>
<evidence type="ECO:0000256" key="8">
    <source>
        <dbReference type="ARBA" id="ARBA00023004"/>
    </source>
</evidence>
<dbReference type="InParanoid" id="H0XJI7"/>
<evidence type="ECO:0000256" key="11">
    <source>
        <dbReference type="ARBA" id="ARBA00048965"/>
    </source>
</evidence>
<evidence type="ECO:0000256" key="15">
    <source>
        <dbReference type="ARBA" id="ARBA00051821"/>
    </source>
</evidence>
<comment type="catalytic activity">
    <reaction evidence="13">
        <text>1-(9Z-octadecenoyl)-sn-glycero-3-phosphocholine + reduced [NADPH--hemoprotein reductase] + O2 = 1-[(9R,10S)-epoxy-octadecanoyl]-sn-glycero-3-phosphocholine + oxidized [NADPH--hemoprotein reductase] + H2O + H(+)</text>
        <dbReference type="Rhea" id="RHEA:50320"/>
        <dbReference type="Rhea" id="RHEA-COMP:11964"/>
        <dbReference type="Rhea" id="RHEA-COMP:11965"/>
        <dbReference type="ChEBI" id="CHEBI:15377"/>
        <dbReference type="ChEBI" id="CHEBI:15378"/>
        <dbReference type="ChEBI" id="CHEBI:15379"/>
        <dbReference type="ChEBI" id="CHEBI:28610"/>
        <dbReference type="ChEBI" id="CHEBI:57618"/>
        <dbReference type="ChEBI" id="CHEBI:58210"/>
        <dbReference type="ChEBI" id="CHEBI:132280"/>
    </reaction>
    <physiologicalReaction direction="left-to-right" evidence="13">
        <dbReference type="Rhea" id="RHEA:50321"/>
    </physiologicalReaction>
</comment>
<keyword evidence="7 17" id="KW-0560">Oxidoreductase</keyword>
<dbReference type="GO" id="GO:0006805">
    <property type="term" value="P:xenobiotic metabolic process"/>
    <property type="evidence" value="ECO:0007669"/>
    <property type="project" value="TreeGrafter"/>
</dbReference>
<comment type="function">
    <text evidence="18">Cytochromes P450 are a group of heme-thiolate monooxygenases. In liver microsomes, this enzyme is involved in an NADPH-dependent electron transport pathway. It oxidizes a variety of structurally unrelated compounds, including steroids, fatty acids, and xenobiotics.</text>
</comment>
<dbReference type="Gene3D" id="1.10.630.10">
    <property type="entry name" value="Cytochrome P450"/>
    <property type="match status" value="1"/>
</dbReference>
<comment type="catalytic activity">
    <reaction evidence="11">
        <text>all-trans-retinoate + reduced [NADPH--hemoprotein reductase] + O2 = all-trans-4-hydroxyretinoate + oxidized [NADPH--hemoprotein reductase] + H2O + H(+)</text>
        <dbReference type="Rhea" id="RHEA:51984"/>
        <dbReference type="Rhea" id="RHEA-COMP:11964"/>
        <dbReference type="Rhea" id="RHEA-COMP:11965"/>
        <dbReference type="ChEBI" id="CHEBI:15377"/>
        <dbReference type="ChEBI" id="CHEBI:15378"/>
        <dbReference type="ChEBI" id="CHEBI:15379"/>
        <dbReference type="ChEBI" id="CHEBI:35291"/>
        <dbReference type="ChEBI" id="CHEBI:57618"/>
        <dbReference type="ChEBI" id="CHEBI:58210"/>
        <dbReference type="ChEBI" id="CHEBI:134178"/>
    </reaction>
    <physiologicalReaction direction="left-to-right" evidence="11">
        <dbReference type="Rhea" id="RHEA:51985"/>
    </physiologicalReaction>
</comment>
<keyword evidence="4 16" id="KW-0479">Metal-binding</keyword>
<evidence type="ECO:0000313" key="22">
    <source>
        <dbReference type="VGNC" id="VGNC:82745"/>
    </source>
</evidence>
<comment type="similarity">
    <text evidence="2 17">Belongs to the cytochrome P450 family.</text>
</comment>
<evidence type="ECO:0000256" key="18">
    <source>
        <dbReference type="RuleBase" id="RU368047"/>
    </source>
</evidence>
<dbReference type="InterPro" id="IPR036396">
    <property type="entry name" value="Cyt_P450_sf"/>
</dbReference>
<keyword evidence="21" id="KW-1185">Reference proteome</keyword>
<evidence type="ECO:0000256" key="10">
    <source>
        <dbReference type="ARBA" id="ARBA00023136"/>
    </source>
</evidence>
<dbReference type="Pfam" id="PF00067">
    <property type="entry name" value="p450"/>
    <property type="match status" value="1"/>
</dbReference>
<feature type="binding site" description="axial binding residue" evidence="16">
    <location>
        <position position="441"/>
    </location>
    <ligand>
        <name>heme</name>
        <dbReference type="ChEBI" id="CHEBI:30413"/>
    </ligand>
    <ligandPart>
        <name>Fe</name>
        <dbReference type="ChEBI" id="CHEBI:18248"/>
    </ligandPart>
</feature>
<dbReference type="AlphaFoldDB" id="H0XJI7"/>
<dbReference type="GO" id="GO:0006082">
    <property type="term" value="P:organic acid metabolic process"/>
    <property type="evidence" value="ECO:0007669"/>
    <property type="project" value="TreeGrafter"/>
</dbReference>
<protein>
    <recommendedName>
        <fullName evidence="18">Cytochrome P450</fullName>
        <ecNumber evidence="18">1.14.14.-</ecNumber>
    </recommendedName>
</protein>
<dbReference type="GO" id="GO:0005789">
    <property type="term" value="C:endoplasmic reticulum membrane"/>
    <property type="evidence" value="ECO:0007669"/>
    <property type="project" value="UniProtKB-SubCell"/>
</dbReference>
<dbReference type="InterPro" id="IPR002401">
    <property type="entry name" value="Cyt_P450_E_grp-I"/>
</dbReference>
<evidence type="ECO:0000256" key="1">
    <source>
        <dbReference type="ARBA" id="ARBA00001971"/>
    </source>
</evidence>
<dbReference type="PRINTS" id="PR00463">
    <property type="entry name" value="EP450I"/>
</dbReference>
<dbReference type="STRING" id="30611.ENSOGAP00000016277"/>
<dbReference type="InterPro" id="IPR008069">
    <property type="entry name" value="Cyt_P450_E_grp-I_CYP2D-like"/>
</dbReference>
<evidence type="ECO:0000256" key="7">
    <source>
        <dbReference type="ARBA" id="ARBA00023002"/>
    </source>
</evidence>
<dbReference type="VGNC" id="VGNC:82745">
    <property type="gene designation" value="CYP2AC1"/>
</dbReference>
<evidence type="ECO:0000256" key="14">
    <source>
        <dbReference type="ARBA" id="ARBA00051568"/>
    </source>
</evidence>
<keyword evidence="5" id="KW-0256">Endoplasmic reticulum</keyword>
<evidence type="ECO:0000313" key="20">
    <source>
        <dbReference type="Ensembl" id="ENSOGAP00000016277.1"/>
    </source>
</evidence>
<comment type="catalytic activity">
    <reaction evidence="14">
        <text>1-(9Z-octadecenoyl)-sn-glycero-3-phosphocholine + reduced [NADPH--hemoprotein reductase] + O2 = 1-[(9S,10R)-epoxy-octadecanoyl]-sn-glycero-3-phosphocholine + oxidized [NADPH--hemoprotein reductase] + H2O + H(+)</text>
        <dbReference type="Rhea" id="RHEA:50324"/>
        <dbReference type="Rhea" id="RHEA-COMP:11964"/>
        <dbReference type="Rhea" id="RHEA-COMP:11965"/>
        <dbReference type="ChEBI" id="CHEBI:15377"/>
        <dbReference type="ChEBI" id="CHEBI:15378"/>
        <dbReference type="ChEBI" id="CHEBI:15379"/>
        <dbReference type="ChEBI" id="CHEBI:28610"/>
        <dbReference type="ChEBI" id="CHEBI:57618"/>
        <dbReference type="ChEBI" id="CHEBI:58210"/>
        <dbReference type="ChEBI" id="CHEBI:132278"/>
    </reaction>
    <physiologicalReaction direction="left-to-right" evidence="14">
        <dbReference type="Rhea" id="RHEA:50325"/>
    </physiologicalReaction>
</comment>
<keyword evidence="19" id="KW-0812">Transmembrane</keyword>
<evidence type="ECO:0000256" key="9">
    <source>
        <dbReference type="ARBA" id="ARBA00023033"/>
    </source>
</evidence>
<evidence type="ECO:0000256" key="19">
    <source>
        <dbReference type="SAM" id="Phobius"/>
    </source>
</evidence>
<evidence type="ECO:0000256" key="5">
    <source>
        <dbReference type="ARBA" id="ARBA00022824"/>
    </source>
</evidence>
<comment type="subcellular location">
    <subcellularLocation>
        <location evidence="18">Endoplasmic reticulum membrane</location>
    </subcellularLocation>
    <subcellularLocation>
        <location evidence="18">Microsome membrane</location>
    </subcellularLocation>
</comment>
<dbReference type="InterPro" id="IPR050182">
    <property type="entry name" value="Cytochrome_P450_fam2"/>
</dbReference>
<name>H0XJI7_OTOGA</name>
<dbReference type="InterPro" id="IPR001128">
    <property type="entry name" value="Cyt_P450"/>
</dbReference>
<reference evidence="21" key="1">
    <citation type="submission" date="2011-03" db="EMBL/GenBank/DDBJ databases">
        <title>Version 3 of the genome sequence of Otolemur garnettii (Bushbaby).</title>
        <authorList>
            <consortium name="The Broad Institute Genome Sequencing Platform"/>
            <person name="Di Palma F."/>
            <person name="Johnson J."/>
            <person name="Lander E.S."/>
            <person name="Lindblad-Toh K."/>
            <person name="Jaffe D.B."/>
            <person name="Gnerre S."/>
            <person name="MacCallum I."/>
            <person name="Przybylski D."/>
            <person name="Ribeiro F.J."/>
            <person name="Burton J.N."/>
            <person name="Walker B.J."/>
            <person name="Sharpe T."/>
            <person name="Hall G."/>
        </authorList>
    </citation>
    <scope>NUCLEOTIDE SEQUENCE [LARGE SCALE GENOMIC DNA]</scope>
</reference>
<keyword evidence="8 16" id="KW-0408">Iron</keyword>
<dbReference type="GO" id="GO:0005506">
    <property type="term" value="F:iron ion binding"/>
    <property type="evidence" value="ECO:0007669"/>
    <property type="project" value="UniProtKB-UniRule"/>
</dbReference>
<keyword evidence="10 19" id="KW-0472">Membrane</keyword>
<evidence type="ECO:0000256" key="16">
    <source>
        <dbReference type="PIRSR" id="PIRSR602401-1"/>
    </source>
</evidence>
<dbReference type="InterPro" id="IPR017972">
    <property type="entry name" value="Cyt_P450_CS"/>
</dbReference>
<dbReference type="EMBL" id="AAQR03186954">
    <property type="status" value="NOT_ANNOTATED_CDS"/>
    <property type="molecule type" value="Genomic_DNA"/>
</dbReference>
<dbReference type="eggNOG" id="KOG0156">
    <property type="taxonomic scope" value="Eukaryota"/>
</dbReference>
<dbReference type="GO" id="GO:0020037">
    <property type="term" value="F:heme binding"/>
    <property type="evidence" value="ECO:0007669"/>
    <property type="project" value="UniProtKB-UniRule"/>
</dbReference>
<reference evidence="20" key="2">
    <citation type="submission" date="2025-08" db="UniProtKB">
        <authorList>
            <consortium name="Ensembl"/>
        </authorList>
    </citation>
    <scope>IDENTIFICATION</scope>
</reference>
<sequence length="498" mass="56738">MSGIDFSALFPILVLILIFILSIKISMAKGPKQHSPPGPRPLPVVGNLHILNLKRPYQTMLELSQKYGSIYSIHMGPKKVVVLSGHETVKDALINYGDQFGERSQVPIFERLFEGKVQGIAFSHGETWKTMRRFSLTTLRNFGMGKRVIEDRIIEECQHLILNLECQRGKPIEIRTIMNASVANVIVSVLLGKRFDYHDAQFLRLLTLIGENMKLLGGPRIALFNMFPVLGFLLKSHETVLRNRDELFSFVRMTFLRHRRTLDKNDPRSFIDAFLIRQQEEKDTSTDYFSDENLVALVTNLLAAGTETTASTLRWGILLMMRYPEIQKKVCDEIAKVVGAAQPRIAHRTQMPYTDAVIHEIQRFANILPTGLPRATTTDIIFKNYYIPKGTEVIILLTSVLRDQTQWEKPDAFNPEHFLSSEGKFIKKEAFMPFSVGRRMCAGESLAKMELFLFFTSLLQKFTFQPPPGVCHLNLDLTPDMGFTTRPVPHEICALLRA</sequence>
<evidence type="ECO:0000256" key="3">
    <source>
        <dbReference type="ARBA" id="ARBA00022617"/>
    </source>
</evidence>
<comment type="cofactor">
    <cofactor evidence="1 16 18">
        <name>heme</name>
        <dbReference type="ChEBI" id="CHEBI:30413"/>
    </cofactor>
</comment>
<dbReference type="GO" id="GO:0016712">
    <property type="term" value="F:oxidoreductase activity, acting on paired donors, with incorporation or reduction of molecular oxygen, reduced flavin or flavoprotein as one donor, and incorporation of one atom of oxygen"/>
    <property type="evidence" value="ECO:0007669"/>
    <property type="project" value="InterPro"/>
</dbReference>
<dbReference type="PANTHER" id="PTHR24300:SF302">
    <property type="entry name" value="CYTOCHROME P450"/>
    <property type="match status" value="1"/>
</dbReference>
<keyword evidence="19" id="KW-1133">Transmembrane helix</keyword>
<dbReference type="HOGENOM" id="CLU_001570_22_3_1"/>
<dbReference type="PRINTS" id="PR01686">
    <property type="entry name" value="EP450ICYP2D"/>
</dbReference>
<dbReference type="Ensembl" id="ENSOGAT00000030901.1">
    <property type="protein sequence ID" value="ENSOGAP00000016277.1"/>
    <property type="gene ID" value="ENSOGAG00000030565.1"/>
</dbReference>
<gene>
    <name evidence="22" type="primary">CYP2AC1</name>
</gene>
<keyword evidence="9 17" id="KW-0503">Monooxygenase</keyword>
<dbReference type="GO" id="GO:0046222">
    <property type="term" value="P:aflatoxin metabolic process"/>
    <property type="evidence" value="ECO:0007669"/>
    <property type="project" value="UniProtKB-ARBA"/>
</dbReference>
<evidence type="ECO:0000313" key="21">
    <source>
        <dbReference type="Proteomes" id="UP000005225"/>
    </source>
</evidence>
<dbReference type="PANTHER" id="PTHR24300">
    <property type="entry name" value="CYTOCHROME P450 508A4-RELATED"/>
    <property type="match status" value="1"/>
</dbReference>
<evidence type="ECO:0000256" key="17">
    <source>
        <dbReference type="RuleBase" id="RU000461"/>
    </source>
</evidence>
<dbReference type="EC" id="1.14.14.-" evidence="18"/>
<evidence type="ECO:0000256" key="4">
    <source>
        <dbReference type="ARBA" id="ARBA00022723"/>
    </source>
</evidence>
<dbReference type="FunFam" id="1.10.630.10:FF:000010">
    <property type="entry name" value="cytochrome P450 2W1 isoform X2"/>
    <property type="match status" value="1"/>
</dbReference>
<evidence type="ECO:0000256" key="12">
    <source>
        <dbReference type="ARBA" id="ARBA00050172"/>
    </source>
</evidence>
<dbReference type="Proteomes" id="UP000005225">
    <property type="component" value="Unassembled WGS sequence"/>
</dbReference>
<dbReference type="SUPFAM" id="SSF48264">
    <property type="entry name" value="Cytochrome P450"/>
    <property type="match status" value="1"/>
</dbReference>
<comment type="catalytic activity">
    <reaction evidence="15">
        <text>1-(9Z-octadecenoyl)-sn-glycero-3-phosphocholine + reduced [NADPH--hemoprotein reductase] + O2 = 1-[11-hydroxy-(9Z)-octadecenoyl]-sn-glycero-3-phosphocholine + oxidized [NADPH--hemoprotein reductase] + H2O + H(+)</text>
        <dbReference type="Rhea" id="RHEA:50332"/>
        <dbReference type="Rhea" id="RHEA-COMP:11964"/>
        <dbReference type="Rhea" id="RHEA-COMP:11965"/>
        <dbReference type="ChEBI" id="CHEBI:15377"/>
        <dbReference type="ChEBI" id="CHEBI:15378"/>
        <dbReference type="ChEBI" id="CHEBI:15379"/>
        <dbReference type="ChEBI" id="CHEBI:28610"/>
        <dbReference type="ChEBI" id="CHEBI:57618"/>
        <dbReference type="ChEBI" id="CHEBI:58210"/>
        <dbReference type="ChEBI" id="CHEBI:132286"/>
    </reaction>
    <physiologicalReaction direction="left-to-right" evidence="15">
        <dbReference type="Rhea" id="RHEA:50333"/>
    </physiologicalReaction>
</comment>
<feature type="transmembrane region" description="Helical" evidence="19">
    <location>
        <begin position="6"/>
        <end position="23"/>
    </location>
</feature>
<keyword evidence="3 16" id="KW-0349">Heme</keyword>
<reference evidence="20" key="3">
    <citation type="submission" date="2025-09" db="UniProtKB">
        <authorList>
            <consortium name="Ensembl"/>
        </authorList>
    </citation>
    <scope>IDENTIFICATION</scope>
</reference>
<evidence type="ECO:0000256" key="6">
    <source>
        <dbReference type="ARBA" id="ARBA00022848"/>
    </source>
</evidence>
<dbReference type="PRINTS" id="PR00385">
    <property type="entry name" value="P450"/>
</dbReference>
<evidence type="ECO:0000256" key="13">
    <source>
        <dbReference type="ARBA" id="ARBA00051055"/>
    </source>
</evidence>
<dbReference type="PROSITE" id="PS00086">
    <property type="entry name" value="CYTOCHROME_P450"/>
    <property type="match status" value="1"/>
</dbReference>
<dbReference type="GeneTree" id="ENSGT00940000162510"/>
<accession>H0XJI7</accession>
<dbReference type="OMA" id="WLDGHET"/>
<keyword evidence="6" id="KW-0492">Microsome</keyword>